<dbReference type="Gene3D" id="3.40.50.300">
    <property type="entry name" value="P-loop containing nucleotide triphosphate hydrolases"/>
    <property type="match status" value="1"/>
</dbReference>
<keyword evidence="2" id="KW-0067">ATP-binding</keyword>
<dbReference type="Gene3D" id="3.40.50.2300">
    <property type="match status" value="1"/>
</dbReference>
<dbReference type="PROSITE" id="PS50045">
    <property type="entry name" value="SIGMA54_INTERACT_4"/>
    <property type="match status" value="1"/>
</dbReference>
<dbReference type="SMART" id="SM00448">
    <property type="entry name" value="REC"/>
    <property type="match status" value="1"/>
</dbReference>
<dbReference type="Proteomes" id="UP001174867">
    <property type="component" value="Unassembled WGS sequence"/>
</dbReference>
<dbReference type="PANTHER" id="PTHR32071:SF29">
    <property type="entry name" value="PHOSPHOGLYCERATE TRANSPORT SYSTEM TRANSCRIPTIONAL REGULATORY PROTEIN PGTA"/>
    <property type="match status" value="1"/>
</dbReference>
<dbReference type="InterPro" id="IPR011006">
    <property type="entry name" value="CheY-like_superfamily"/>
</dbReference>
<dbReference type="SUPFAM" id="SSF52172">
    <property type="entry name" value="CheY-like"/>
    <property type="match status" value="1"/>
</dbReference>
<feature type="domain" description="Sigma-54 factor interaction" evidence="4">
    <location>
        <begin position="142"/>
        <end position="342"/>
    </location>
</feature>
<evidence type="ECO:0000313" key="7">
    <source>
        <dbReference type="Proteomes" id="UP001174867"/>
    </source>
</evidence>
<dbReference type="PANTHER" id="PTHR32071">
    <property type="entry name" value="TRANSCRIPTIONAL REGULATORY PROTEIN"/>
    <property type="match status" value="1"/>
</dbReference>
<gene>
    <name evidence="6" type="ORF">Q0A17_21830</name>
</gene>
<dbReference type="Pfam" id="PF14532">
    <property type="entry name" value="Sigma54_activ_2"/>
    <property type="match status" value="1"/>
</dbReference>
<dbReference type="Pfam" id="PF00072">
    <property type="entry name" value="Response_reg"/>
    <property type="match status" value="1"/>
</dbReference>
<evidence type="ECO:0000259" key="5">
    <source>
        <dbReference type="PROSITE" id="PS50110"/>
    </source>
</evidence>
<sequence length="428" mass="48899">MSNDTPSILLIDDDSDVLQAYSELLQREGHSVCTCNDPTQALVLLQNEWPGIVVCDVCMPDISGMVLLEKLMTIDTSLPILMITGHGDVPMAVEAVKKGAYDFLQKPVNPEQLLMLIEKALKERSAYMEQKKWRRSQFNQHLIGDSSWIRQTRQRLETLAETALPVCFYGEPGTGRTLAAQYLHQFSSRRDSPLINQTLSANSTQLLEEWVKAAEGGTLLLKNIEHLTLENQRYLLQQQERPQDRSFRLVVISQTPLAELAAAQKLTAELYYLFSLTHIECLPLSQRPGDIEPIFNHYLTLTCKRLNRQPPLLGKAFMKRLMTRIWPGNIIELVNAAELAAVGVLMLEDSANLQVMDANSTPLDERVESYERQIIIDALNIYKGRINDVVDYFQIPRKKLYLRMKKYGIDKMDFRYEKKAGRGKKEEE</sequence>
<protein>
    <submittedName>
        <fullName evidence="6">Sigma-54 dependent transcriptional regulator</fullName>
    </submittedName>
</protein>
<name>A0ABT8Q140_9ENTR</name>
<feature type="domain" description="Response regulatory" evidence="5">
    <location>
        <begin position="7"/>
        <end position="121"/>
    </location>
</feature>
<evidence type="ECO:0000256" key="2">
    <source>
        <dbReference type="ARBA" id="ARBA00022840"/>
    </source>
</evidence>
<organism evidence="6 7">
    <name type="scientific">Citrobacter enshiensis</name>
    <dbReference type="NCBI Taxonomy" id="2971264"/>
    <lineage>
        <taxon>Bacteria</taxon>
        <taxon>Pseudomonadati</taxon>
        <taxon>Pseudomonadota</taxon>
        <taxon>Gammaproteobacteria</taxon>
        <taxon>Enterobacterales</taxon>
        <taxon>Enterobacteriaceae</taxon>
        <taxon>Citrobacter</taxon>
    </lineage>
</organism>
<evidence type="ECO:0000256" key="1">
    <source>
        <dbReference type="ARBA" id="ARBA00022741"/>
    </source>
</evidence>
<evidence type="ECO:0000259" key="4">
    <source>
        <dbReference type="PROSITE" id="PS50045"/>
    </source>
</evidence>
<dbReference type="Gene3D" id="1.10.8.60">
    <property type="match status" value="1"/>
</dbReference>
<keyword evidence="3" id="KW-0597">Phosphoprotein</keyword>
<reference evidence="6 7" key="1">
    <citation type="submission" date="2023-07" db="EMBL/GenBank/DDBJ databases">
        <title>Citrobacter selenititolerans sp. nov., isolated from seleniferous soil.</title>
        <authorList>
            <person name="Zhang S."/>
            <person name="Li K."/>
            <person name="Peng J."/>
            <person name="Wang H."/>
            <person name="Sun J."/>
            <person name="Guo Y."/>
        </authorList>
    </citation>
    <scope>NUCLEOTIDE SEQUENCE [LARGE SCALE GENOMIC DNA]</scope>
    <source>
        <strain evidence="6 7">S2-9</strain>
    </source>
</reference>
<dbReference type="Pfam" id="PF25601">
    <property type="entry name" value="AAA_lid_14"/>
    <property type="match status" value="1"/>
</dbReference>
<dbReference type="SUPFAM" id="SSF46689">
    <property type="entry name" value="Homeodomain-like"/>
    <property type="match status" value="1"/>
</dbReference>
<evidence type="ECO:0000256" key="3">
    <source>
        <dbReference type="PROSITE-ProRule" id="PRU00169"/>
    </source>
</evidence>
<dbReference type="Gene3D" id="1.10.10.60">
    <property type="entry name" value="Homeodomain-like"/>
    <property type="match status" value="1"/>
</dbReference>
<evidence type="ECO:0000313" key="6">
    <source>
        <dbReference type="EMBL" id="MDN8602027.1"/>
    </source>
</evidence>
<dbReference type="InterPro" id="IPR001789">
    <property type="entry name" value="Sig_transdc_resp-reg_receiver"/>
</dbReference>
<proteinExistence type="predicted"/>
<accession>A0ABT8Q140</accession>
<keyword evidence="1" id="KW-0547">Nucleotide-binding</keyword>
<dbReference type="NCBIfam" id="NF047793">
    <property type="entry name" value="ResRegPgtA"/>
    <property type="match status" value="1"/>
</dbReference>
<dbReference type="InterPro" id="IPR009057">
    <property type="entry name" value="Homeodomain-like_sf"/>
</dbReference>
<comment type="caution">
    <text evidence="6">The sequence shown here is derived from an EMBL/GenBank/DDBJ whole genome shotgun (WGS) entry which is preliminary data.</text>
</comment>
<keyword evidence="7" id="KW-1185">Reference proteome</keyword>
<dbReference type="PROSITE" id="PS50110">
    <property type="entry name" value="RESPONSE_REGULATORY"/>
    <property type="match status" value="1"/>
</dbReference>
<dbReference type="InterPro" id="IPR058031">
    <property type="entry name" value="AAA_lid_NorR"/>
</dbReference>
<dbReference type="EMBL" id="JAUJYW010000013">
    <property type="protein sequence ID" value="MDN8602027.1"/>
    <property type="molecule type" value="Genomic_DNA"/>
</dbReference>
<dbReference type="SUPFAM" id="SSF52540">
    <property type="entry name" value="P-loop containing nucleoside triphosphate hydrolases"/>
    <property type="match status" value="1"/>
</dbReference>
<dbReference type="CDD" id="cd00009">
    <property type="entry name" value="AAA"/>
    <property type="match status" value="1"/>
</dbReference>
<dbReference type="InterPro" id="IPR002078">
    <property type="entry name" value="Sigma_54_int"/>
</dbReference>
<dbReference type="RefSeq" id="WP_276293736.1">
    <property type="nucleotide sequence ID" value="NZ_CP119862.1"/>
</dbReference>
<feature type="modified residue" description="4-aspartylphosphate" evidence="3">
    <location>
        <position position="56"/>
    </location>
</feature>
<dbReference type="CDD" id="cd17549">
    <property type="entry name" value="REC_DctD-like"/>
    <property type="match status" value="1"/>
</dbReference>
<dbReference type="InterPro" id="IPR027417">
    <property type="entry name" value="P-loop_NTPase"/>
</dbReference>